<comment type="caution">
    <text evidence="5">The sequence shown here is derived from an EMBL/GenBank/DDBJ whole genome shotgun (WGS) entry which is preliminary data.</text>
</comment>
<evidence type="ECO:0000313" key="5">
    <source>
        <dbReference type="EMBL" id="MDW5597379.1"/>
    </source>
</evidence>
<dbReference type="EMBL" id="JAWSTH010000085">
    <property type="protein sequence ID" value="MDW5597379.1"/>
    <property type="molecule type" value="Genomic_DNA"/>
</dbReference>
<dbReference type="Pfam" id="PF00535">
    <property type="entry name" value="Glycos_transf_2"/>
    <property type="match status" value="1"/>
</dbReference>
<dbReference type="RefSeq" id="WP_318599843.1">
    <property type="nucleotide sequence ID" value="NZ_JAWSTH010000085.1"/>
</dbReference>
<dbReference type="Proteomes" id="UP001284601">
    <property type="component" value="Unassembled WGS sequence"/>
</dbReference>
<keyword evidence="6" id="KW-1185">Reference proteome</keyword>
<evidence type="ECO:0000256" key="1">
    <source>
        <dbReference type="ARBA" id="ARBA00006739"/>
    </source>
</evidence>
<keyword evidence="3" id="KW-0808">Transferase</keyword>
<dbReference type="CDD" id="cd06442">
    <property type="entry name" value="DPM1_like"/>
    <property type="match status" value="1"/>
</dbReference>
<name>A0ABU4HZ90_9ACTN</name>
<protein>
    <submittedName>
        <fullName evidence="5">Polyprenol monophosphomannose synthase</fullName>
    </submittedName>
</protein>
<gene>
    <name evidence="5" type="ORF">R7226_23730</name>
</gene>
<dbReference type="PANTHER" id="PTHR43398">
    <property type="entry name" value="DOLICHOL-PHOSPHATE MANNOSYLTRANSFERASE SUBUNIT 1"/>
    <property type="match status" value="1"/>
</dbReference>
<dbReference type="InterPro" id="IPR029044">
    <property type="entry name" value="Nucleotide-diphossugar_trans"/>
</dbReference>
<proteinExistence type="inferred from homology"/>
<evidence type="ECO:0000313" key="6">
    <source>
        <dbReference type="Proteomes" id="UP001284601"/>
    </source>
</evidence>
<reference evidence="5 6" key="2">
    <citation type="submission" date="2023-10" db="EMBL/GenBank/DDBJ databases">
        <authorList>
            <person name="Han X.F."/>
        </authorList>
    </citation>
    <scope>NUCLEOTIDE SEQUENCE [LARGE SCALE GENOMIC DNA]</scope>
    <source>
        <strain evidence="5 6">KCTC 39840</strain>
    </source>
</reference>
<dbReference type="Gene3D" id="3.90.550.10">
    <property type="entry name" value="Spore Coat Polysaccharide Biosynthesis Protein SpsA, Chain A"/>
    <property type="match status" value="1"/>
</dbReference>
<dbReference type="InterPro" id="IPR001173">
    <property type="entry name" value="Glyco_trans_2-like"/>
</dbReference>
<accession>A0ABU4HZ90</accession>
<dbReference type="PANTHER" id="PTHR43398:SF1">
    <property type="entry name" value="DOLICHOL-PHOSPHATE MANNOSYLTRANSFERASE SUBUNIT 1"/>
    <property type="match status" value="1"/>
</dbReference>
<organism evidence="5 6">
    <name type="scientific">Conexibacter stalactiti</name>
    <dbReference type="NCBI Taxonomy" id="1940611"/>
    <lineage>
        <taxon>Bacteria</taxon>
        <taxon>Bacillati</taxon>
        <taxon>Actinomycetota</taxon>
        <taxon>Thermoleophilia</taxon>
        <taxon>Solirubrobacterales</taxon>
        <taxon>Conexibacteraceae</taxon>
        <taxon>Conexibacter</taxon>
    </lineage>
</organism>
<evidence type="ECO:0000259" key="4">
    <source>
        <dbReference type="Pfam" id="PF00535"/>
    </source>
</evidence>
<dbReference type="SUPFAM" id="SSF53448">
    <property type="entry name" value="Nucleotide-diphospho-sugar transferases"/>
    <property type="match status" value="1"/>
</dbReference>
<comment type="similarity">
    <text evidence="1">Belongs to the glycosyltransferase 2 family.</text>
</comment>
<feature type="domain" description="Glycosyltransferase 2-like" evidence="4">
    <location>
        <begin position="7"/>
        <end position="175"/>
    </location>
</feature>
<dbReference type="InterPro" id="IPR039528">
    <property type="entry name" value="DPM1-like"/>
</dbReference>
<reference evidence="6" key="1">
    <citation type="submission" date="2023-07" db="EMBL/GenBank/DDBJ databases">
        <title>Conexibacter stalactiti sp. nov., isolated from stalactites in a lava cave and emended description of the genus Conexibacter.</title>
        <authorList>
            <person name="Lee S.D."/>
        </authorList>
    </citation>
    <scope>NUCLEOTIDE SEQUENCE [LARGE SCALE GENOMIC DNA]</scope>
    <source>
        <strain evidence="6">KCTC 39840</strain>
    </source>
</reference>
<evidence type="ECO:0000256" key="2">
    <source>
        <dbReference type="ARBA" id="ARBA00022676"/>
    </source>
</evidence>
<evidence type="ECO:0000256" key="3">
    <source>
        <dbReference type="ARBA" id="ARBA00022679"/>
    </source>
</evidence>
<keyword evidence="2" id="KW-0328">Glycosyltransferase</keyword>
<sequence length="250" mass="27243">MAPAVWVIVPTYNEAGPIERLLRSAAAQLALAAPGDHRILVVDDGSPDGTGEIAERLGAELGVVEVLHRTEKAGLGQAYLAGFAHALERGAQLVCEMDADLSHDPAHLPQLLKAAEQADIVLGSRYVPGGGVRDWGPLRQLISRGGCLYARLVLRLPQRDLTGGFKCIRREVLEAIELDSVRSQGYVFQIEITYRAVLAGFRVTEVPIVFRDRTLGTSKMSPQIAREAFWRVPQLRRTAPAALARVAARR</sequence>